<protein>
    <recommendedName>
        <fullName evidence="4">DoxX family protein</fullName>
    </recommendedName>
</protein>
<dbReference type="PROSITE" id="PS51257">
    <property type="entry name" value="PROKAR_LIPOPROTEIN"/>
    <property type="match status" value="1"/>
</dbReference>
<feature type="transmembrane region" description="Helical" evidence="1">
    <location>
        <begin position="92"/>
        <end position="112"/>
    </location>
</feature>
<keyword evidence="1" id="KW-1133">Transmembrane helix</keyword>
<keyword evidence="1" id="KW-0472">Membrane</keyword>
<dbReference type="Proteomes" id="UP001374893">
    <property type="component" value="Chromosome"/>
</dbReference>
<evidence type="ECO:0000313" key="2">
    <source>
        <dbReference type="EMBL" id="BCX48204.1"/>
    </source>
</evidence>
<reference evidence="2 3" key="1">
    <citation type="submission" date="2021-06" db="EMBL/GenBank/DDBJ databases">
        <title>Complete genome of Haloferula helveola possessing various polysaccharide degrading enzymes.</title>
        <authorList>
            <person name="Takami H."/>
            <person name="Huang C."/>
            <person name="Hamasaki K."/>
        </authorList>
    </citation>
    <scope>NUCLEOTIDE SEQUENCE [LARGE SCALE GENOMIC DNA]</scope>
    <source>
        <strain evidence="2 3">CN-1</strain>
    </source>
</reference>
<feature type="transmembrane region" description="Helical" evidence="1">
    <location>
        <begin position="41"/>
        <end position="62"/>
    </location>
</feature>
<keyword evidence="3" id="KW-1185">Reference proteome</keyword>
<dbReference type="InterPro" id="IPR025695">
    <property type="entry name" value="DoxX-like"/>
</dbReference>
<sequence length="122" mass="13253">MLHRVLRYALAAVWLTMGLGCKVLGLVPRHREIVARILGEEFAGLITIAIGIGEIGIAAWILSGFRPRLCATVQIGLVAVMNVIEFTLARDLLLFGAVNAAVALAFIVIVYLTERTRPCSPR</sequence>
<evidence type="ECO:0000256" key="1">
    <source>
        <dbReference type="SAM" id="Phobius"/>
    </source>
</evidence>
<evidence type="ECO:0008006" key="4">
    <source>
        <dbReference type="Google" id="ProtNLM"/>
    </source>
</evidence>
<feature type="transmembrane region" description="Helical" evidence="1">
    <location>
        <begin position="69"/>
        <end position="86"/>
    </location>
</feature>
<proteinExistence type="predicted"/>
<evidence type="ECO:0000313" key="3">
    <source>
        <dbReference type="Proteomes" id="UP001374893"/>
    </source>
</evidence>
<gene>
    <name evidence="2" type="ORF">HAHE_21120</name>
</gene>
<name>A0ABM7RFX2_9BACT</name>
<dbReference type="EMBL" id="AP024702">
    <property type="protein sequence ID" value="BCX48204.1"/>
    <property type="molecule type" value="Genomic_DNA"/>
</dbReference>
<dbReference type="RefSeq" id="WP_338684261.1">
    <property type="nucleotide sequence ID" value="NZ_AP024702.1"/>
</dbReference>
<accession>A0ABM7RFX2</accession>
<dbReference type="Pfam" id="PF13781">
    <property type="entry name" value="DoxX_3"/>
    <property type="match status" value="1"/>
</dbReference>
<keyword evidence="1" id="KW-0812">Transmembrane</keyword>
<organism evidence="2 3">
    <name type="scientific">Haloferula helveola</name>
    <dbReference type="NCBI Taxonomy" id="490095"/>
    <lineage>
        <taxon>Bacteria</taxon>
        <taxon>Pseudomonadati</taxon>
        <taxon>Verrucomicrobiota</taxon>
        <taxon>Verrucomicrobiia</taxon>
        <taxon>Verrucomicrobiales</taxon>
        <taxon>Verrucomicrobiaceae</taxon>
        <taxon>Haloferula</taxon>
    </lineage>
</organism>